<keyword evidence="3" id="KW-0276">Fatty acid metabolism</keyword>
<name>A0A2G3PPW5_WILMA</name>
<gene>
    <name evidence="7" type="ORF">CSW57_13045</name>
</gene>
<keyword evidence="2 7" id="KW-0436">Ligase</keyword>
<accession>A0A2G3PPW5</accession>
<dbReference type="GO" id="GO:0016874">
    <property type="term" value="F:ligase activity"/>
    <property type="evidence" value="ECO:0007669"/>
    <property type="project" value="UniProtKB-KW"/>
</dbReference>
<dbReference type="Gene3D" id="3.30.300.30">
    <property type="match status" value="1"/>
</dbReference>
<dbReference type="InterPro" id="IPR042099">
    <property type="entry name" value="ANL_N_sf"/>
</dbReference>
<evidence type="ECO:0000256" key="1">
    <source>
        <dbReference type="ARBA" id="ARBA00006432"/>
    </source>
</evidence>
<dbReference type="Gene3D" id="3.40.50.12780">
    <property type="entry name" value="N-terminal domain of ligase-like"/>
    <property type="match status" value="1"/>
</dbReference>
<dbReference type="Proteomes" id="UP000225108">
    <property type="component" value="Unassembled WGS sequence"/>
</dbReference>
<evidence type="ECO:0000259" key="5">
    <source>
        <dbReference type="Pfam" id="PF00501"/>
    </source>
</evidence>
<dbReference type="EMBL" id="PEBD01000008">
    <property type="protein sequence ID" value="PHV67122.1"/>
    <property type="molecule type" value="Genomic_DNA"/>
</dbReference>
<dbReference type="InterPro" id="IPR000873">
    <property type="entry name" value="AMP-dep_synth/lig_dom"/>
</dbReference>
<evidence type="ECO:0000256" key="3">
    <source>
        <dbReference type="ARBA" id="ARBA00022832"/>
    </source>
</evidence>
<evidence type="ECO:0000313" key="7">
    <source>
        <dbReference type="EMBL" id="PHV67122.1"/>
    </source>
</evidence>
<comment type="similarity">
    <text evidence="1">Belongs to the ATP-dependent AMP-binding enzyme family.</text>
</comment>
<dbReference type="PROSITE" id="PS00455">
    <property type="entry name" value="AMP_BINDING"/>
    <property type="match status" value="1"/>
</dbReference>
<evidence type="ECO:0000256" key="4">
    <source>
        <dbReference type="ARBA" id="ARBA00023098"/>
    </source>
</evidence>
<dbReference type="FunFam" id="3.30.300.30:FF:000008">
    <property type="entry name" value="2,3-dihydroxybenzoate-AMP ligase"/>
    <property type="match status" value="1"/>
</dbReference>
<dbReference type="GO" id="GO:0006631">
    <property type="term" value="P:fatty acid metabolic process"/>
    <property type="evidence" value="ECO:0007669"/>
    <property type="project" value="UniProtKB-KW"/>
</dbReference>
<sequence length="540" mass="58164">MQDYPLTIDRLFRRAEDYFGHKSIVSVEPTREVATTYREWAAGTRKLAGALDALGIPVGARVGSFAWNSARHLQMYFGVPGARRVLHCINIRLSAEQIVFVINHAEDDAIFVDRSLLGVLGPLLGRCPTVRHVVVMEDEPNAGEYGLDSGAASVHDYDELVAASPAVEMQVDNENDAAAMCYTSGTTGDPKGVVYSHRSVYLHTMAAGAVGTLGINEADRVLPLVPMFHANAWGIPHAAIAQGADIILPGSDLSGPRVADLLVDHGITMTAGVPTIWTAALPHMKGRDTSALRLIACGGAAVPVALSEAFRVDVGLPLQQAWGMTETSPLAAVARLDRAHGALDEHDQADLRAGVGRATLGVEARIVEAGTDRPVPHDGTSRGELQVAGPWIASGYFRKDDDLESFTTDGWLRTGDVATMDARGWIRLVDRTKDLIKSGGEWISSVDLENELMNHSTVLEAAVVGVPHERWTERPIACVVPTPGSVIDVEELMGHLADAFPKWQLPEKIIVLETIPKTSVGKFSKVQLREQYRDALVGQG</sequence>
<feature type="domain" description="AMP-dependent synthetase/ligase" evidence="5">
    <location>
        <begin position="17"/>
        <end position="397"/>
    </location>
</feature>
<dbReference type="AlphaFoldDB" id="A0A2G3PPW5"/>
<evidence type="ECO:0000313" key="8">
    <source>
        <dbReference type="Proteomes" id="UP000225108"/>
    </source>
</evidence>
<keyword evidence="4" id="KW-0443">Lipid metabolism</keyword>
<organism evidence="7 8">
    <name type="scientific">Williamsia marianensis</name>
    <dbReference type="NCBI Taxonomy" id="85044"/>
    <lineage>
        <taxon>Bacteria</taxon>
        <taxon>Bacillati</taxon>
        <taxon>Actinomycetota</taxon>
        <taxon>Actinomycetes</taxon>
        <taxon>Mycobacteriales</taxon>
        <taxon>Nocardiaceae</taxon>
        <taxon>Williamsia</taxon>
    </lineage>
</organism>
<dbReference type="Pfam" id="PF13193">
    <property type="entry name" value="AMP-binding_C"/>
    <property type="match status" value="1"/>
</dbReference>
<dbReference type="PANTHER" id="PTHR43859">
    <property type="entry name" value="ACYL-ACTIVATING ENZYME"/>
    <property type="match status" value="1"/>
</dbReference>
<dbReference type="InterPro" id="IPR020845">
    <property type="entry name" value="AMP-binding_CS"/>
</dbReference>
<dbReference type="InterPro" id="IPR025110">
    <property type="entry name" value="AMP-bd_C"/>
</dbReference>
<proteinExistence type="inferred from homology"/>
<dbReference type="InterPro" id="IPR045851">
    <property type="entry name" value="AMP-bd_C_sf"/>
</dbReference>
<dbReference type="SUPFAM" id="SSF56801">
    <property type="entry name" value="Acetyl-CoA synthetase-like"/>
    <property type="match status" value="1"/>
</dbReference>
<evidence type="ECO:0000259" key="6">
    <source>
        <dbReference type="Pfam" id="PF13193"/>
    </source>
</evidence>
<reference evidence="7 8" key="1">
    <citation type="submission" date="2017-10" db="EMBL/GenBank/DDBJ databases">
        <title>The draft genome sequence of Williamsia sp. BULT 1.1 isolated from the semi-arid grassland soils from South Africa.</title>
        <authorList>
            <person name="Kabwe M.H."/>
            <person name="Govender N."/>
            <person name="Mutseka Lunga P."/>
            <person name="Vikram S."/>
            <person name="Makhalanyane T.P."/>
        </authorList>
    </citation>
    <scope>NUCLEOTIDE SEQUENCE [LARGE SCALE GENOMIC DNA]</scope>
    <source>
        <strain evidence="7 8">BULT 1.1</strain>
    </source>
</reference>
<protein>
    <submittedName>
        <fullName evidence="7">Long-chain fatty acid--CoA ligase</fullName>
    </submittedName>
</protein>
<dbReference type="Pfam" id="PF00501">
    <property type="entry name" value="AMP-binding"/>
    <property type="match status" value="1"/>
</dbReference>
<dbReference type="NCBIfam" id="NF004837">
    <property type="entry name" value="PRK06187.1"/>
    <property type="match status" value="1"/>
</dbReference>
<dbReference type="PANTHER" id="PTHR43859:SF4">
    <property type="entry name" value="BUTANOATE--COA LIGASE AAE1-RELATED"/>
    <property type="match status" value="1"/>
</dbReference>
<feature type="domain" description="AMP-binding enzyme C-terminal" evidence="6">
    <location>
        <begin position="448"/>
        <end position="522"/>
    </location>
</feature>
<dbReference type="CDD" id="cd12119">
    <property type="entry name" value="ttLC_FACS_AlkK_like"/>
    <property type="match status" value="1"/>
</dbReference>
<comment type="caution">
    <text evidence="7">The sequence shown here is derived from an EMBL/GenBank/DDBJ whole genome shotgun (WGS) entry which is preliminary data.</text>
</comment>
<evidence type="ECO:0000256" key="2">
    <source>
        <dbReference type="ARBA" id="ARBA00022598"/>
    </source>
</evidence>